<keyword evidence="5" id="KW-0862">Zinc</keyword>
<keyword evidence="5" id="KW-0479">Metal-binding</keyword>
<dbReference type="OrthoDB" id="529367at2759"/>
<sequence>MSKHSLQLCNFNDLPDWQKDNPLIVNYYVRETNSLFKSLCSIFLFHSESMNIFTHLIPALLYAKFTYNAITTLEQVSYPIVFYLISVIICFLLSSLFHLFKCTSVQSNEFWGKLDYVGISLLINATIVSMALLGFNESRYTIMKNTFVTQTSCLTAYVIILAIKSHPKQGENEDDNDGTLSEDDDCCCDDHKGTRAKLFASLGLSGLIPVITGLYIYGPKVVYYKINIPMVIASVLCYIVGTLIYVFKIPEKFYPGRFDLVGSSHQLFHIFIVFGTVCHYHAIQTAKNFALNQAST</sequence>
<feature type="transmembrane region" description="Helical" evidence="6">
    <location>
        <begin position="80"/>
        <end position="100"/>
    </location>
</feature>
<keyword evidence="4 6" id="KW-0472">Membrane</keyword>
<dbReference type="GO" id="GO:0046872">
    <property type="term" value="F:metal ion binding"/>
    <property type="evidence" value="ECO:0007669"/>
    <property type="project" value="UniProtKB-KW"/>
</dbReference>
<dbReference type="InterPro" id="IPR004254">
    <property type="entry name" value="AdipoR/HlyIII-related"/>
</dbReference>
<feature type="transmembrane region" description="Helical" evidence="6">
    <location>
        <begin position="228"/>
        <end position="247"/>
    </location>
</feature>
<feature type="binding site" evidence="5">
    <location>
        <position position="265"/>
    </location>
    <ligand>
        <name>Zn(2+)</name>
        <dbReference type="ChEBI" id="CHEBI:29105"/>
    </ligand>
</feature>
<dbReference type="GO" id="GO:0016020">
    <property type="term" value="C:membrane"/>
    <property type="evidence" value="ECO:0007669"/>
    <property type="project" value="UniProtKB-SubCell"/>
</dbReference>
<dbReference type="RefSeq" id="XP_004179160.1">
    <property type="nucleotide sequence ID" value="XM_004179112.1"/>
</dbReference>
<dbReference type="STRING" id="1071380.I2GZT9"/>
<organism evidence="7 8">
    <name type="scientific">Henningerozyma blattae (strain ATCC 34711 / CBS 6284 / DSM 70876 / NBRC 10599 / NRRL Y-10934 / UCD 77-7)</name>
    <name type="common">Yeast</name>
    <name type="synonym">Tetrapisispora blattae</name>
    <dbReference type="NCBI Taxonomy" id="1071380"/>
    <lineage>
        <taxon>Eukaryota</taxon>
        <taxon>Fungi</taxon>
        <taxon>Dikarya</taxon>
        <taxon>Ascomycota</taxon>
        <taxon>Saccharomycotina</taxon>
        <taxon>Saccharomycetes</taxon>
        <taxon>Saccharomycetales</taxon>
        <taxon>Saccharomycetaceae</taxon>
        <taxon>Henningerozyma</taxon>
    </lineage>
</organism>
<feature type="binding site" evidence="5">
    <location>
        <position position="98"/>
    </location>
    <ligand>
        <name>Zn(2+)</name>
        <dbReference type="ChEBI" id="CHEBI:29105"/>
    </ligand>
</feature>
<feature type="transmembrane region" description="Helical" evidence="6">
    <location>
        <begin position="116"/>
        <end position="135"/>
    </location>
</feature>
<feature type="transmembrane region" description="Helical" evidence="6">
    <location>
        <begin position="198"/>
        <end position="216"/>
    </location>
</feature>
<evidence type="ECO:0000256" key="3">
    <source>
        <dbReference type="ARBA" id="ARBA00022989"/>
    </source>
</evidence>
<feature type="binding site" evidence="5">
    <location>
        <position position="269"/>
    </location>
    <ligand>
        <name>Zn(2+)</name>
        <dbReference type="ChEBI" id="CHEBI:29105"/>
    </ligand>
</feature>
<dbReference type="GeneID" id="14493980"/>
<dbReference type="EMBL" id="HE806317">
    <property type="protein sequence ID" value="CCH59641.1"/>
    <property type="molecule type" value="Genomic_DNA"/>
</dbReference>
<comment type="subcellular location">
    <subcellularLocation>
        <location evidence="1">Membrane</location>
        <topology evidence="1">Multi-pass membrane protein</topology>
    </subcellularLocation>
</comment>
<reference evidence="7 8" key="1">
    <citation type="journal article" date="2011" name="Proc. Natl. Acad. Sci. U.S.A.">
        <title>Evolutionary erosion of yeast sex chromosomes by mating-type switching accidents.</title>
        <authorList>
            <person name="Gordon J.L."/>
            <person name="Armisen D."/>
            <person name="Proux-Wera E."/>
            <person name="Oheigeartaigh S.S."/>
            <person name="Byrne K.P."/>
            <person name="Wolfe K.H."/>
        </authorList>
    </citation>
    <scope>NUCLEOTIDE SEQUENCE [LARGE SCALE GENOMIC DNA]</scope>
    <source>
        <strain evidence="8">ATCC 34711 / CBS 6284 / DSM 70876 / NBRC 10599 / NRRL Y-10934 / UCD 77-7</strain>
    </source>
</reference>
<dbReference type="KEGG" id="tbl:TBLA_0B08255"/>
<name>I2GZT9_HENB6</name>
<protein>
    <submittedName>
        <fullName evidence="7">Uncharacterized protein</fullName>
    </submittedName>
</protein>
<dbReference type="Pfam" id="PF03006">
    <property type="entry name" value="HlyIII"/>
    <property type="match status" value="1"/>
</dbReference>
<proteinExistence type="predicted"/>
<keyword evidence="3 6" id="KW-1133">Transmembrane helix</keyword>
<evidence type="ECO:0000256" key="6">
    <source>
        <dbReference type="SAM" id="Phobius"/>
    </source>
</evidence>
<feature type="transmembrane region" description="Helical" evidence="6">
    <location>
        <begin position="267"/>
        <end position="283"/>
    </location>
</feature>
<dbReference type="AlphaFoldDB" id="I2GZT9"/>
<dbReference type="PANTHER" id="PTHR20855:SF95">
    <property type="entry name" value="ADIPOR-LIKE RECEPTOR IZH1"/>
    <property type="match status" value="1"/>
</dbReference>
<keyword evidence="2 6" id="KW-0812">Transmembrane</keyword>
<dbReference type="HOGENOM" id="CLU_023075_2_0_1"/>
<evidence type="ECO:0000256" key="4">
    <source>
        <dbReference type="ARBA" id="ARBA00023136"/>
    </source>
</evidence>
<dbReference type="InParanoid" id="I2GZT9"/>
<keyword evidence="8" id="KW-1185">Reference proteome</keyword>
<dbReference type="eggNOG" id="KOG0748">
    <property type="taxonomic scope" value="Eukaryota"/>
</dbReference>
<dbReference type="GO" id="GO:0006882">
    <property type="term" value="P:intracellular zinc ion homeostasis"/>
    <property type="evidence" value="ECO:0007669"/>
    <property type="project" value="EnsemblFungi"/>
</dbReference>
<evidence type="ECO:0000256" key="5">
    <source>
        <dbReference type="PIRSR" id="PIRSR604254-1"/>
    </source>
</evidence>
<accession>I2GZT9</accession>
<dbReference type="GO" id="GO:0038023">
    <property type="term" value="F:signaling receptor activity"/>
    <property type="evidence" value="ECO:0007669"/>
    <property type="project" value="TreeGrafter"/>
</dbReference>
<dbReference type="OMA" id="GQSHNWM"/>
<evidence type="ECO:0000256" key="1">
    <source>
        <dbReference type="ARBA" id="ARBA00004141"/>
    </source>
</evidence>
<gene>
    <name evidence="7" type="primary">TBLA0B08255</name>
    <name evidence="7" type="ORF">TBLA_0B08255</name>
</gene>
<dbReference type="Proteomes" id="UP000002866">
    <property type="component" value="Chromosome 2"/>
</dbReference>
<evidence type="ECO:0000313" key="8">
    <source>
        <dbReference type="Proteomes" id="UP000002866"/>
    </source>
</evidence>
<evidence type="ECO:0000256" key="2">
    <source>
        <dbReference type="ARBA" id="ARBA00022692"/>
    </source>
</evidence>
<dbReference type="PANTHER" id="PTHR20855">
    <property type="entry name" value="ADIPOR/PROGESTIN RECEPTOR-RELATED"/>
    <property type="match status" value="1"/>
</dbReference>
<evidence type="ECO:0000313" key="7">
    <source>
        <dbReference type="EMBL" id="CCH59641.1"/>
    </source>
</evidence>